<protein>
    <submittedName>
        <fullName evidence="4">NAD-dependent epimerase/dehydratase family protein</fullName>
    </submittedName>
</protein>
<dbReference type="SUPFAM" id="SSF51445">
    <property type="entry name" value="(Trans)glycosidases"/>
    <property type="match status" value="1"/>
</dbReference>
<evidence type="ECO:0000313" key="5">
    <source>
        <dbReference type="Proteomes" id="UP000469011"/>
    </source>
</evidence>
<dbReference type="RefSeq" id="WP_163465811.1">
    <property type="nucleotide sequence ID" value="NZ_JAAAMG010000027.1"/>
</dbReference>
<evidence type="ECO:0000256" key="2">
    <source>
        <dbReference type="ARBA" id="ARBA00007637"/>
    </source>
</evidence>
<evidence type="ECO:0000256" key="1">
    <source>
        <dbReference type="ARBA" id="ARBA00005125"/>
    </source>
</evidence>
<reference evidence="4 5" key="1">
    <citation type="submission" date="2020-01" db="EMBL/GenBank/DDBJ databases">
        <title>Jiella pacifica sp. nov.</title>
        <authorList>
            <person name="Xue Z."/>
            <person name="Zhu S."/>
            <person name="Chen J."/>
            <person name="Yang J."/>
        </authorList>
    </citation>
    <scope>NUCLEOTIDE SEQUENCE [LARGE SCALE GENOMIC DNA]</scope>
    <source>
        <strain evidence="4 5">40Bstr34</strain>
    </source>
</reference>
<dbReference type="InterPro" id="IPR017853">
    <property type="entry name" value="GH"/>
</dbReference>
<sequence>MTKPATDTKTQAFGFAEWFRPGEYKRTRAALDGMERVGTRHVRTHLSWAEYHGEGGREWYDWLLPEIGKRFELLPCIHYTPPSISRTGTSAGAPHRLQDYADFVDHVLTRYGEHFEAVELWNEPNNLLDWDWREDADWQLFCEMVGAAGYWARERGFRTVLGGPSPFDAHWLRLMGERGVLGVMSAVGLHGFPGTWDSEVGTWGGWENLTRQMREILADYNPNAEIWITEAGYSTWRHDEAAQAQSFLDALNASADRLYWYGWQDIADTVAVQEGLRFDDRHYHMGVVDQDGRDKLLARLLAKGGPEAVASTLALAAPHVAREAKPIVITGGAGFIGCNLAESFLAEGRDVLLLDNLSRPGVETNLDWLKERHGERAGWIPVDLRDAMALHDVVRDAEAVFHLAAQVAVTTSLDAPVEDFEVNARGTLNVLEAVRRSGRKTPVIFASTNKVYGNLADLALVDSGDRYVPSDNEIAAHGVGETRNLDFCTPYGCSKGVADQYVLDYGKSYGLPTAVLRMSCIYGPRQFGTEDQGWVAHFLIRALNGEEIVIYGDGKQVRDILHVADAVAAYRTLLSNIDAVKGQAFNLGGGLANAVSLRVLLREIGEMLGHEVAIRHAETRQGDQGYFVADTRKLSEATGWRAKTGWRDGVRDLNGWLSTWNGPAAGAFEGTAQPLLERLRA</sequence>
<accession>A0A6N9T7H0</accession>
<dbReference type="Gene3D" id="3.20.20.80">
    <property type="entry name" value="Glycosidases"/>
    <property type="match status" value="1"/>
</dbReference>
<feature type="domain" description="NAD-dependent epimerase/dehydratase" evidence="3">
    <location>
        <begin position="327"/>
        <end position="588"/>
    </location>
</feature>
<name>A0A6N9T7H0_9HYPH</name>
<dbReference type="AlphaFoldDB" id="A0A6N9T7H0"/>
<organism evidence="4 5">
    <name type="scientific">Jiella pacifica</name>
    <dbReference type="NCBI Taxonomy" id="2696469"/>
    <lineage>
        <taxon>Bacteria</taxon>
        <taxon>Pseudomonadati</taxon>
        <taxon>Pseudomonadota</taxon>
        <taxon>Alphaproteobacteria</taxon>
        <taxon>Hyphomicrobiales</taxon>
        <taxon>Aurantimonadaceae</taxon>
        <taxon>Jiella</taxon>
    </lineage>
</organism>
<evidence type="ECO:0000259" key="3">
    <source>
        <dbReference type="Pfam" id="PF01370"/>
    </source>
</evidence>
<dbReference type="Gene3D" id="3.40.50.720">
    <property type="entry name" value="NAD(P)-binding Rossmann-like Domain"/>
    <property type="match status" value="1"/>
</dbReference>
<dbReference type="InterPro" id="IPR036291">
    <property type="entry name" value="NAD(P)-bd_dom_sf"/>
</dbReference>
<dbReference type="SUPFAM" id="SSF51735">
    <property type="entry name" value="NAD(P)-binding Rossmann-fold domains"/>
    <property type="match status" value="1"/>
</dbReference>
<dbReference type="Pfam" id="PF01370">
    <property type="entry name" value="Epimerase"/>
    <property type="match status" value="1"/>
</dbReference>
<dbReference type="PANTHER" id="PTHR43000">
    <property type="entry name" value="DTDP-D-GLUCOSE 4,6-DEHYDRATASE-RELATED"/>
    <property type="match status" value="1"/>
</dbReference>
<gene>
    <name evidence="4" type="ORF">GTK09_23340</name>
</gene>
<evidence type="ECO:0000313" key="4">
    <source>
        <dbReference type="EMBL" id="NDW07354.1"/>
    </source>
</evidence>
<dbReference type="EMBL" id="JAAAMG010000027">
    <property type="protein sequence ID" value="NDW07354.1"/>
    <property type="molecule type" value="Genomic_DNA"/>
</dbReference>
<dbReference type="Proteomes" id="UP000469011">
    <property type="component" value="Unassembled WGS sequence"/>
</dbReference>
<keyword evidence="5" id="KW-1185">Reference proteome</keyword>
<comment type="similarity">
    <text evidence="2">Belongs to the NAD(P)-dependent epimerase/dehydratase family.</text>
</comment>
<comment type="caution">
    <text evidence="4">The sequence shown here is derived from an EMBL/GenBank/DDBJ whole genome shotgun (WGS) entry which is preliminary data.</text>
</comment>
<comment type="pathway">
    <text evidence="1">Bacterial outer membrane biogenesis; LPS O-antigen biosynthesis.</text>
</comment>
<proteinExistence type="inferred from homology"/>
<dbReference type="InterPro" id="IPR001509">
    <property type="entry name" value="Epimerase_deHydtase"/>
</dbReference>